<dbReference type="GO" id="GO:0006740">
    <property type="term" value="P:NADPH regeneration"/>
    <property type="evidence" value="ECO:0007669"/>
    <property type="project" value="TreeGrafter"/>
</dbReference>
<accession>A0A8H5BSI7</accession>
<evidence type="ECO:0000313" key="5">
    <source>
        <dbReference type="EMBL" id="KAF5328449.1"/>
    </source>
</evidence>
<dbReference type="InterPro" id="IPR055170">
    <property type="entry name" value="GFO_IDH_MocA-like_dom"/>
</dbReference>
<dbReference type="InterPro" id="IPR036291">
    <property type="entry name" value="NAD(P)-bd_dom_sf"/>
</dbReference>
<protein>
    <recommendedName>
        <fullName evidence="7">Gfo/Idh/MocA-like oxidoreductase N-terminal domain-containing protein</fullName>
    </recommendedName>
</protein>
<evidence type="ECO:0000256" key="2">
    <source>
        <dbReference type="SAM" id="MobiDB-lite"/>
    </source>
</evidence>
<keyword evidence="6" id="KW-1185">Reference proteome</keyword>
<feature type="domain" description="GFO/IDH/MocA-like oxidoreductase" evidence="4">
    <location>
        <begin position="149"/>
        <end position="285"/>
    </location>
</feature>
<gene>
    <name evidence="5" type="ORF">D9619_013263</name>
</gene>
<dbReference type="OrthoDB" id="64915at2759"/>
<evidence type="ECO:0000313" key="6">
    <source>
        <dbReference type="Proteomes" id="UP000567179"/>
    </source>
</evidence>
<sequence length="395" mass="42998">MELLPLPGHLPALAALGTSVPPLVAVYSRSRSGAQNLANTAKETLSYLNAPPDVFYDVDSATGITNEQTGLDALLARPDISAVIVVLPISLQPEIVRKVLKAGKHVLSEKPVAPDVKCGLEIIGEYRKEYQTQSLVWRVAENCEAEPAYREVGKAIKEGVIGDVKWFKSSAWNFVDKSSMWYKTPWRTVPEYQGGFLLDGGVHTAAMLRVILPASPTHLTGFAALNKAILVPHDTIHSVLKAVGEDKDGNEMTLFTGTSDMTFASPTETSPPCDELIVAGTNGWISITTTYRDENSFIRSRTVKRVQKSSKESISSGEDQEEEDQEEITEMPDKGVDAELLAFFGAVEQARQGKEARDNLGDPSHALWDVAFIEAALKSDGRLVNFAKLLSTGQV</sequence>
<comment type="caution">
    <text evidence="5">The sequence shown here is derived from an EMBL/GenBank/DDBJ whole genome shotgun (WGS) entry which is preliminary data.</text>
</comment>
<dbReference type="Proteomes" id="UP000567179">
    <property type="component" value="Unassembled WGS sequence"/>
</dbReference>
<evidence type="ECO:0000259" key="3">
    <source>
        <dbReference type="Pfam" id="PF01408"/>
    </source>
</evidence>
<dbReference type="AlphaFoldDB" id="A0A8H5BSI7"/>
<dbReference type="EMBL" id="JAACJJ010000004">
    <property type="protein sequence ID" value="KAF5328449.1"/>
    <property type="molecule type" value="Genomic_DNA"/>
</dbReference>
<dbReference type="PANTHER" id="PTHR42840">
    <property type="entry name" value="NAD(P)-BINDING ROSSMANN-FOLD SUPERFAMILY PROTEIN-RELATED"/>
    <property type="match status" value="1"/>
</dbReference>
<name>A0A8H5BSI7_9AGAR</name>
<evidence type="ECO:0000259" key="4">
    <source>
        <dbReference type="Pfam" id="PF22725"/>
    </source>
</evidence>
<dbReference type="GO" id="GO:0000166">
    <property type="term" value="F:nucleotide binding"/>
    <property type="evidence" value="ECO:0007669"/>
    <property type="project" value="InterPro"/>
</dbReference>
<feature type="domain" description="Gfo/Idh/MocA-like oxidoreductase N-terminal" evidence="3">
    <location>
        <begin position="22"/>
        <end position="122"/>
    </location>
</feature>
<proteinExistence type="inferred from homology"/>
<dbReference type="PANTHER" id="PTHR42840:SF5">
    <property type="entry name" value="NAD(P)-BINDING ROSSMANN-FOLD SUPERFAMILY PROTEIN"/>
    <property type="match status" value="1"/>
</dbReference>
<dbReference type="Gene3D" id="3.30.360.10">
    <property type="entry name" value="Dihydrodipicolinate Reductase, domain 2"/>
    <property type="match status" value="1"/>
</dbReference>
<organism evidence="5 6">
    <name type="scientific">Psilocybe cf. subviscida</name>
    <dbReference type="NCBI Taxonomy" id="2480587"/>
    <lineage>
        <taxon>Eukaryota</taxon>
        <taxon>Fungi</taxon>
        <taxon>Dikarya</taxon>
        <taxon>Basidiomycota</taxon>
        <taxon>Agaricomycotina</taxon>
        <taxon>Agaricomycetes</taxon>
        <taxon>Agaricomycetidae</taxon>
        <taxon>Agaricales</taxon>
        <taxon>Agaricineae</taxon>
        <taxon>Strophariaceae</taxon>
        <taxon>Psilocybe</taxon>
    </lineage>
</organism>
<dbReference type="Pfam" id="PF01408">
    <property type="entry name" value="GFO_IDH_MocA"/>
    <property type="match status" value="1"/>
</dbReference>
<dbReference type="SUPFAM" id="SSF55347">
    <property type="entry name" value="Glyceraldehyde-3-phosphate dehydrogenase-like, C-terminal domain"/>
    <property type="match status" value="1"/>
</dbReference>
<dbReference type="GO" id="GO:0016491">
    <property type="term" value="F:oxidoreductase activity"/>
    <property type="evidence" value="ECO:0007669"/>
    <property type="project" value="TreeGrafter"/>
</dbReference>
<dbReference type="GO" id="GO:0005737">
    <property type="term" value="C:cytoplasm"/>
    <property type="evidence" value="ECO:0007669"/>
    <property type="project" value="TreeGrafter"/>
</dbReference>
<dbReference type="SUPFAM" id="SSF51735">
    <property type="entry name" value="NAD(P)-binding Rossmann-fold domains"/>
    <property type="match status" value="1"/>
</dbReference>
<dbReference type="Gene3D" id="3.40.50.720">
    <property type="entry name" value="NAD(P)-binding Rossmann-like Domain"/>
    <property type="match status" value="1"/>
</dbReference>
<dbReference type="InterPro" id="IPR000683">
    <property type="entry name" value="Gfo/Idh/MocA-like_OxRdtase_N"/>
</dbReference>
<evidence type="ECO:0008006" key="7">
    <source>
        <dbReference type="Google" id="ProtNLM"/>
    </source>
</evidence>
<reference evidence="5 6" key="1">
    <citation type="journal article" date="2020" name="ISME J.">
        <title>Uncovering the hidden diversity of litter-decomposition mechanisms in mushroom-forming fungi.</title>
        <authorList>
            <person name="Floudas D."/>
            <person name="Bentzer J."/>
            <person name="Ahren D."/>
            <person name="Johansson T."/>
            <person name="Persson P."/>
            <person name="Tunlid A."/>
        </authorList>
    </citation>
    <scope>NUCLEOTIDE SEQUENCE [LARGE SCALE GENOMIC DNA]</scope>
    <source>
        <strain evidence="5 6">CBS 101986</strain>
    </source>
</reference>
<feature type="region of interest" description="Disordered" evidence="2">
    <location>
        <begin position="308"/>
        <end position="330"/>
    </location>
</feature>
<evidence type="ECO:0000256" key="1">
    <source>
        <dbReference type="ARBA" id="ARBA00010928"/>
    </source>
</evidence>
<feature type="compositionally biased region" description="Acidic residues" evidence="2">
    <location>
        <begin position="318"/>
        <end position="330"/>
    </location>
</feature>
<dbReference type="Pfam" id="PF22725">
    <property type="entry name" value="GFO_IDH_MocA_C3"/>
    <property type="match status" value="1"/>
</dbReference>
<comment type="similarity">
    <text evidence="1">Belongs to the Gfo/Idh/MocA family.</text>
</comment>